<comment type="caution">
    <text evidence="13">The sequence shown here is derived from an EMBL/GenBank/DDBJ whole genome shotgun (WGS) entry which is preliminary data.</text>
</comment>
<dbReference type="RefSeq" id="WP_020991411.1">
    <property type="nucleotide sequence ID" value="NZ_KI391971.1"/>
</dbReference>
<proteinExistence type="predicted"/>
<feature type="transmembrane region" description="Helical" evidence="11">
    <location>
        <begin position="49"/>
        <end position="69"/>
    </location>
</feature>
<dbReference type="Gene3D" id="3.30.565.10">
    <property type="entry name" value="Histidine kinase-like ATPase, C-terminal domain"/>
    <property type="match status" value="1"/>
</dbReference>
<evidence type="ECO:0000256" key="6">
    <source>
        <dbReference type="ARBA" id="ARBA00022692"/>
    </source>
</evidence>
<evidence type="ECO:0000313" key="13">
    <source>
        <dbReference type="EMBL" id="EEW93050.2"/>
    </source>
</evidence>
<dbReference type="InterPro" id="IPR050351">
    <property type="entry name" value="BphY/WalK/GraS-like"/>
</dbReference>
<evidence type="ECO:0000256" key="11">
    <source>
        <dbReference type="SAM" id="Phobius"/>
    </source>
</evidence>
<dbReference type="GO" id="GO:0016036">
    <property type="term" value="P:cellular response to phosphate starvation"/>
    <property type="evidence" value="ECO:0007669"/>
    <property type="project" value="TreeGrafter"/>
</dbReference>
<dbReference type="STRING" id="626369.HMPREF0446_01038"/>
<comment type="subcellular location">
    <subcellularLocation>
        <location evidence="2">Cell membrane</location>
        <topology evidence="2">Multi-pass membrane protein</topology>
    </subcellularLocation>
</comment>
<protein>
    <recommendedName>
        <fullName evidence="3">histidine kinase</fullName>
        <ecNumber evidence="3">2.7.13.3</ecNumber>
    </recommendedName>
</protein>
<dbReference type="InterPro" id="IPR036890">
    <property type="entry name" value="HATPase_C_sf"/>
</dbReference>
<name>D0BM35_9LACT</name>
<sequence>MDWWIPMSKEKRKFIQQWLFSHKNFLVYIVFILCLWLIFGFAFNALEWMLYLILLVLIFSGLFLASWCVKDFLQYKKIKKNPNWKELLQSEKVWTKSEQFLLETLEDYASQLAQTEFQQREAYKEQLDYYTMWIHQIKTSIASSQLLIQALPTLPEKSPLEQELIKITTYTDFVLHYVRMETFHQDLVLREHSLDSIIRQILKKFATFFIYKNLRLSYESIDQVIVTDAKWFSVILEQILLNSIKYTDKDGQISIYLDGSYLCIQDTGIGIAKSDQQRIFERGFSGFNGRMNYHSSGLGLYLSNEIAKNLGLELSVESVVGEGTTLKILLQQNKLDTRV</sequence>
<dbReference type="GO" id="GO:0000155">
    <property type="term" value="F:phosphorelay sensor kinase activity"/>
    <property type="evidence" value="ECO:0007669"/>
    <property type="project" value="TreeGrafter"/>
</dbReference>
<dbReference type="HOGENOM" id="CLU_000445_13_0_9"/>
<dbReference type="Pfam" id="PF02518">
    <property type="entry name" value="HATPase_c"/>
    <property type="match status" value="1"/>
</dbReference>
<dbReference type="Proteomes" id="UP000002939">
    <property type="component" value="Unassembled WGS sequence"/>
</dbReference>
<accession>D0BM35</accession>
<keyword evidence="8 11" id="KW-1133">Transmembrane helix</keyword>
<keyword evidence="7" id="KW-0418">Kinase</keyword>
<evidence type="ECO:0000256" key="4">
    <source>
        <dbReference type="ARBA" id="ARBA00022475"/>
    </source>
</evidence>
<evidence type="ECO:0000256" key="3">
    <source>
        <dbReference type="ARBA" id="ARBA00012438"/>
    </source>
</evidence>
<evidence type="ECO:0000256" key="10">
    <source>
        <dbReference type="ARBA" id="ARBA00023136"/>
    </source>
</evidence>
<feature type="domain" description="Histidine kinase" evidence="12">
    <location>
        <begin position="132"/>
        <end position="334"/>
    </location>
</feature>
<comment type="catalytic activity">
    <reaction evidence="1">
        <text>ATP + protein L-histidine = ADP + protein N-phospho-L-histidine.</text>
        <dbReference type="EC" id="2.7.13.3"/>
    </reaction>
</comment>
<dbReference type="AlphaFoldDB" id="D0BM35"/>
<evidence type="ECO:0000256" key="7">
    <source>
        <dbReference type="ARBA" id="ARBA00022777"/>
    </source>
</evidence>
<feature type="transmembrane region" description="Helical" evidence="11">
    <location>
        <begin position="25"/>
        <end position="43"/>
    </location>
</feature>
<keyword evidence="4" id="KW-1003">Cell membrane</keyword>
<keyword evidence="10 11" id="KW-0472">Membrane</keyword>
<reference evidence="13" key="2">
    <citation type="submission" date="2011-10" db="EMBL/GenBank/DDBJ databases">
        <title>The Genome Sequence of Granulicatella elegans ATCC 700633.</title>
        <authorList>
            <consortium name="The Broad Institute Genome Sequencing Platform"/>
            <consortium name="The Broad Institute Genome Sequencing Center for Infectious Disease"/>
            <person name="Earl A."/>
            <person name="Ward D."/>
            <person name="Feldgarden M."/>
            <person name="Gevers D."/>
            <person name="Sibley C.D."/>
            <person name="Field T.R."/>
            <person name="Grinwis M."/>
            <person name="Eshaghurshan C.S."/>
            <person name="Surette M.G."/>
            <person name="Young S.K."/>
            <person name="Zeng Q."/>
            <person name="Gargeya S."/>
            <person name="Fitzgerald M."/>
            <person name="Haas B."/>
            <person name="Abouelleil A."/>
            <person name="Alvarado L."/>
            <person name="Arachchi H.M."/>
            <person name="Berlin A."/>
            <person name="Brown A."/>
            <person name="Chapman S.B."/>
            <person name="Chen Z."/>
            <person name="Dunbar C."/>
            <person name="Freedman E."/>
            <person name="Gearin G."/>
            <person name="Goldberg J."/>
            <person name="Griggs A."/>
            <person name="Gujja S."/>
            <person name="Heiman D."/>
            <person name="Howarth C."/>
            <person name="Larson L."/>
            <person name="Lui A."/>
            <person name="MacDonald P.J.P."/>
            <person name="Montmayeur A."/>
            <person name="Murphy C."/>
            <person name="Neiman D."/>
            <person name="Pearson M."/>
            <person name="Priest M."/>
            <person name="Roberts A."/>
            <person name="Saif S."/>
            <person name="Shea T."/>
            <person name="Shenoy N."/>
            <person name="Sisk P."/>
            <person name="Stolte C."/>
            <person name="Sykes S."/>
            <person name="Wortman J."/>
            <person name="Nusbaum C."/>
            <person name="Birren B."/>
        </authorList>
    </citation>
    <scope>NUCLEOTIDE SEQUENCE [LARGE SCALE GENOMIC DNA]</scope>
    <source>
        <strain evidence="13">ATCC 700633</strain>
    </source>
</reference>
<dbReference type="InterPro" id="IPR003594">
    <property type="entry name" value="HATPase_dom"/>
</dbReference>
<evidence type="ECO:0000256" key="5">
    <source>
        <dbReference type="ARBA" id="ARBA00022679"/>
    </source>
</evidence>
<evidence type="ECO:0000256" key="2">
    <source>
        <dbReference type="ARBA" id="ARBA00004651"/>
    </source>
</evidence>
<dbReference type="EMBL" id="ACRF02000016">
    <property type="protein sequence ID" value="EEW93050.2"/>
    <property type="molecule type" value="Genomic_DNA"/>
</dbReference>
<dbReference type="GO" id="GO:0004721">
    <property type="term" value="F:phosphoprotein phosphatase activity"/>
    <property type="evidence" value="ECO:0007669"/>
    <property type="project" value="TreeGrafter"/>
</dbReference>
<dbReference type="PANTHER" id="PTHR45453:SF2">
    <property type="entry name" value="HISTIDINE KINASE"/>
    <property type="match status" value="1"/>
</dbReference>
<evidence type="ECO:0000259" key="12">
    <source>
        <dbReference type="PROSITE" id="PS50109"/>
    </source>
</evidence>
<keyword evidence="6 11" id="KW-0812">Transmembrane</keyword>
<dbReference type="InterPro" id="IPR004358">
    <property type="entry name" value="Sig_transdc_His_kin-like_C"/>
</dbReference>
<dbReference type="PROSITE" id="PS50109">
    <property type="entry name" value="HIS_KIN"/>
    <property type="match status" value="1"/>
</dbReference>
<keyword evidence="5" id="KW-0808">Transferase</keyword>
<dbReference type="InterPro" id="IPR005467">
    <property type="entry name" value="His_kinase_dom"/>
</dbReference>
<keyword evidence="9" id="KW-0902">Two-component regulatory system</keyword>
<dbReference type="SMART" id="SM00387">
    <property type="entry name" value="HATPase_c"/>
    <property type="match status" value="1"/>
</dbReference>
<dbReference type="PANTHER" id="PTHR45453">
    <property type="entry name" value="PHOSPHATE REGULON SENSOR PROTEIN PHOR"/>
    <property type="match status" value="1"/>
</dbReference>
<dbReference type="EC" id="2.7.13.3" evidence="3"/>
<reference evidence="13" key="1">
    <citation type="submission" date="2009-09" db="EMBL/GenBank/DDBJ databases">
        <authorList>
            <consortium name="The Broad Institute Genome Sequencing Platform"/>
            <person name="Ward D."/>
            <person name="Feldgarden M."/>
            <person name="Earl A."/>
            <person name="Young S.K."/>
            <person name="Zeng Q."/>
            <person name="Koehrsen M."/>
            <person name="Alvarado L."/>
            <person name="Berlin A."/>
            <person name="Bochicchio J."/>
            <person name="Borenstein D."/>
            <person name="Chapman S.B."/>
            <person name="Chen Z."/>
            <person name="Engels R."/>
            <person name="Freedman E."/>
            <person name="Gellesch M."/>
            <person name="Goldberg J."/>
            <person name="Griggs A."/>
            <person name="Gujja S."/>
            <person name="Heilman E."/>
            <person name="Heiman D."/>
            <person name="Hepburn T."/>
            <person name="Howarth C."/>
            <person name="Jen D."/>
            <person name="Larson L."/>
            <person name="Lewis B."/>
            <person name="Mehta T."/>
            <person name="Park D."/>
            <person name="Pearson M."/>
            <person name="Roberts A."/>
            <person name="Saif S."/>
            <person name="Shea T."/>
            <person name="Shenoy N."/>
            <person name="Sisk P."/>
            <person name="Stolte C."/>
            <person name="Sykes S."/>
            <person name="Thomson T."/>
            <person name="Walk T."/>
            <person name="White J."/>
            <person name="Yandava C."/>
            <person name="Sibley C.D."/>
            <person name="Field T.R."/>
            <person name="Grinwis M."/>
            <person name="Eshaghurshan C.S."/>
            <person name="Surette M.G."/>
            <person name="Haas B."/>
            <person name="Nusbaum C."/>
            <person name="Birren B."/>
        </authorList>
    </citation>
    <scope>NUCLEOTIDE SEQUENCE [LARGE SCALE GENOMIC DNA]</scope>
    <source>
        <strain evidence="13">ATCC 700633</strain>
    </source>
</reference>
<dbReference type="OrthoDB" id="9780487at2"/>
<organism evidence="13 14">
    <name type="scientific">Granulicatella elegans ATCC 700633</name>
    <dbReference type="NCBI Taxonomy" id="626369"/>
    <lineage>
        <taxon>Bacteria</taxon>
        <taxon>Bacillati</taxon>
        <taxon>Bacillota</taxon>
        <taxon>Bacilli</taxon>
        <taxon>Lactobacillales</taxon>
        <taxon>Carnobacteriaceae</taxon>
        <taxon>Granulicatella</taxon>
    </lineage>
</organism>
<evidence type="ECO:0000313" key="14">
    <source>
        <dbReference type="Proteomes" id="UP000002939"/>
    </source>
</evidence>
<evidence type="ECO:0000256" key="9">
    <source>
        <dbReference type="ARBA" id="ARBA00023012"/>
    </source>
</evidence>
<dbReference type="eggNOG" id="COG0642">
    <property type="taxonomic scope" value="Bacteria"/>
</dbReference>
<gene>
    <name evidence="13" type="ORF">HMPREF0446_01038</name>
</gene>
<keyword evidence="14" id="KW-1185">Reference proteome</keyword>
<dbReference type="SUPFAM" id="SSF55874">
    <property type="entry name" value="ATPase domain of HSP90 chaperone/DNA topoisomerase II/histidine kinase"/>
    <property type="match status" value="1"/>
</dbReference>
<evidence type="ECO:0000256" key="8">
    <source>
        <dbReference type="ARBA" id="ARBA00022989"/>
    </source>
</evidence>
<dbReference type="PRINTS" id="PR00344">
    <property type="entry name" value="BCTRLSENSOR"/>
</dbReference>
<evidence type="ECO:0000256" key="1">
    <source>
        <dbReference type="ARBA" id="ARBA00000085"/>
    </source>
</evidence>
<dbReference type="GO" id="GO:0005886">
    <property type="term" value="C:plasma membrane"/>
    <property type="evidence" value="ECO:0007669"/>
    <property type="project" value="UniProtKB-SubCell"/>
</dbReference>